<name>A0A0J8J4P7_9LIST</name>
<reference evidence="2 3" key="1">
    <citation type="journal article" date="2015" name="Genome Biol. Evol.">
        <title>Comparative Genomics of Listeria Sensu Lato: Genus-Wide Differences in Evolutionary Dynamics and the Progressive Gain of Complex, Potentially Pathogenicity-Related Traits through Lateral Gene Transfer.</title>
        <authorList>
            <person name="Chiara M."/>
            <person name="Caruso M."/>
            <person name="D'Erchia A.M."/>
            <person name="Manzari C."/>
            <person name="Fraccalvieri R."/>
            <person name="Goffredo E."/>
            <person name="Latorre L."/>
            <person name="Miccolupo A."/>
            <person name="Padalino I."/>
            <person name="Santagada G."/>
            <person name="Chiocco D."/>
            <person name="Pesole G."/>
            <person name="Horner D.S."/>
            <person name="Parisi A."/>
        </authorList>
    </citation>
    <scope>NUCLEOTIDE SEQUENCE [LARGE SCALE GENOMIC DNA]</scope>
    <source>
        <strain evidence="2 3">1991</strain>
    </source>
</reference>
<dbReference type="OrthoDB" id="7864805at2"/>
<dbReference type="GO" id="GO:0005886">
    <property type="term" value="C:plasma membrane"/>
    <property type="evidence" value="ECO:0007669"/>
    <property type="project" value="TreeGrafter"/>
</dbReference>
<dbReference type="Proteomes" id="UP000052258">
    <property type="component" value="Unassembled WGS sequence"/>
</dbReference>
<proteinExistence type="predicted"/>
<feature type="transmembrane region" description="Helical" evidence="1">
    <location>
        <begin position="78"/>
        <end position="98"/>
    </location>
</feature>
<keyword evidence="1" id="KW-0472">Membrane</keyword>
<gene>
    <name evidence="2" type="ORF">X560_1629</name>
</gene>
<keyword evidence="1" id="KW-0812">Transmembrane</keyword>
<protein>
    <recommendedName>
        <fullName evidence="4">DMT family transporter</fullName>
    </recommendedName>
</protein>
<evidence type="ECO:0000256" key="1">
    <source>
        <dbReference type="SAM" id="Phobius"/>
    </source>
</evidence>
<keyword evidence="1" id="KW-1133">Transmembrane helix</keyword>
<dbReference type="AlphaFoldDB" id="A0A0J8J4P7"/>
<accession>A0A0J8J4P7</accession>
<keyword evidence="3" id="KW-1185">Reference proteome</keyword>
<dbReference type="PANTHER" id="PTHR34821:SF2">
    <property type="entry name" value="INNER MEMBRANE PROTEIN YDCZ"/>
    <property type="match status" value="1"/>
</dbReference>
<dbReference type="PATRIC" id="fig|1430899.3.peg.1664"/>
<organism evidence="2 3">
    <name type="scientific">Listeria fleischmannii 1991</name>
    <dbReference type="NCBI Taxonomy" id="1430899"/>
    <lineage>
        <taxon>Bacteria</taxon>
        <taxon>Bacillati</taxon>
        <taxon>Bacillota</taxon>
        <taxon>Bacilli</taxon>
        <taxon>Bacillales</taxon>
        <taxon>Listeriaceae</taxon>
        <taxon>Listeria</taxon>
    </lineage>
</organism>
<sequence length="155" mass="17109">MEKQATKTMFLFMIMGFFAGMMSPIQTSINGKLRTAVGSPLVASMISFLIGTIALFIICLIIEKRVTFKLRGVGKVPWWIFTGGLLGVFFITSNILLLPVLGSAMVVVLAICGQMVMALLIDHFGWFGVIRHPINRYRIIGVAIMLIGVVLIQKF</sequence>
<comment type="caution">
    <text evidence="2">The sequence shown here is derived from an EMBL/GenBank/DDBJ whole genome shotgun (WGS) entry which is preliminary data.</text>
</comment>
<evidence type="ECO:0000313" key="3">
    <source>
        <dbReference type="Proteomes" id="UP000052258"/>
    </source>
</evidence>
<dbReference type="InterPro" id="IPR006750">
    <property type="entry name" value="YdcZ"/>
</dbReference>
<dbReference type="Pfam" id="PF04657">
    <property type="entry name" value="DMT_YdcZ"/>
    <property type="match status" value="1"/>
</dbReference>
<dbReference type="EMBL" id="AZHO01000020">
    <property type="protein sequence ID" value="KMT59301.1"/>
    <property type="molecule type" value="Genomic_DNA"/>
</dbReference>
<evidence type="ECO:0000313" key="2">
    <source>
        <dbReference type="EMBL" id="KMT59301.1"/>
    </source>
</evidence>
<feature type="transmembrane region" description="Helical" evidence="1">
    <location>
        <begin position="41"/>
        <end position="62"/>
    </location>
</feature>
<feature type="transmembrane region" description="Helical" evidence="1">
    <location>
        <begin position="104"/>
        <end position="125"/>
    </location>
</feature>
<dbReference type="PANTHER" id="PTHR34821">
    <property type="entry name" value="INNER MEMBRANE PROTEIN YDCZ"/>
    <property type="match status" value="1"/>
</dbReference>
<feature type="transmembrane region" description="Helical" evidence="1">
    <location>
        <begin position="137"/>
        <end position="153"/>
    </location>
</feature>
<evidence type="ECO:0008006" key="4">
    <source>
        <dbReference type="Google" id="ProtNLM"/>
    </source>
</evidence>
<feature type="transmembrane region" description="Helical" evidence="1">
    <location>
        <begin position="9"/>
        <end position="29"/>
    </location>
</feature>